<evidence type="ECO:0000256" key="1">
    <source>
        <dbReference type="ARBA" id="ARBA00001974"/>
    </source>
</evidence>
<proteinExistence type="inferred from homology"/>
<sequence length="597" mass="62640">MLYGSGALLALCALFGAAAAGNIYTSPAQVTKKYDFIVVGGGTAGGVIAARLSEIATVQVLVIEAGGLDNTTFFDLIYTPLLAGNAIGTEIDWNYSSVAQPELDGRVIGYPRGKVLGGSSAINNMIYARGSSDEYNRLASVSGNTAWSWSNLKSYILKNEQHTPPWNNRSNAGEYNPAWHGTGPLLTGLTADVFDLDNRVISNTKAFPGTYPFNLDPNSGNMVGISWLETTVGNGMRSNSASAYVHPALNTRPNLDILVGTQATKLVQTAPKTFRGVQVAQTTCAPTYTLTASKEIILSAGAIGTPQLLMLSGIGPASELEALGIPVVLNVPDVGRNMQDQPILGFQWQVDPSFTTLSPFFANETAIGAALAEWDQDHSGFAAGNTVVNTIGFLRLPNSSSLLSSGDPSAGPSSPHFQLAFLGLFYGNPGQTSPAGNYNSIAIVLQSPTSRGSVNITSKSAFVAPSIDPNFFATTFDMGAMMAAARTAEAFFSTSVFDGYLIGPAAETAAAFASDEALEAYIRTYTNSIKHPVGTARISKNTDATGVVGPTLLVKGLTGLRIVDASVLPYAPASFPQGEVYIIAERAADLVKSAWNL</sequence>
<keyword evidence="3 5" id="KW-0285">Flavoprotein</keyword>
<dbReference type="PANTHER" id="PTHR11552">
    <property type="entry name" value="GLUCOSE-METHANOL-CHOLINE GMC OXIDOREDUCTASE"/>
    <property type="match status" value="1"/>
</dbReference>
<dbReference type="PROSITE" id="PS00623">
    <property type="entry name" value="GMC_OXRED_1"/>
    <property type="match status" value="1"/>
</dbReference>
<dbReference type="EMBL" id="DF838231">
    <property type="protein sequence ID" value="GAT42728.1"/>
    <property type="molecule type" value="Genomic_DNA"/>
</dbReference>
<protein>
    <submittedName>
        <fullName evidence="9">Aryl-alcohol oxidase-like protein</fullName>
    </submittedName>
</protein>
<feature type="chain" id="PRO_5046421357" evidence="6">
    <location>
        <begin position="21"/>
        <end position="597"/>
    </location>
</feature>
<organism evidence="9 10">
    <name type="scientific">Mycena chlorophos</name>
    <name type="common">Agaric fungus</name>
    <name type="synonym">Agaricus chlorophos</name>
    <dbReference type="NCBI Taxonomy" id="658473"/>
    <lineage>
        <taxon>Eukaryota</taxon>
        <taxon>Fungi</taxon>
        <taxon>Dikarya</taxon>
        <taxon>Basidiomycota</taxon>
        <taxon>Agaricomycotina</taxon>
        <taxon>Agaricomycetes</taxon>
        <taxon>Agaricomycetidae</taxon>
        <taxon>Agaricales</taxon>
        <taxon>Marasmiineae</taxon>
        <taxon>Mycenaceae</taxon>
        <taxon>Mycena</taxon>
    </lineage>
</organism>
<dbReference type="Pfam" id="PF00732">
    <property type="entry name" value="GMC_oxred_N"/>
    <property type="match status" value="1"/>
</dbReference>
<evidence type="ECO:0000256" key="2">
    <source>
        <dbReference type="ARBA" id="ARBA00010790"/>
    </source>
</evidence>
<dbReference type="SUPFAM" id="SSF54373">
    <property type="entry name" value="FAD-linked reductases, C-terminal domain"/>
    <property type="match status" value="1"/>
</dbReference>
<comment type="similarity">
    <text evidence="2 5">Belongs to the GMC oxidoreductase family.</text>
</comment>
<feature type="domain" description="Glucose-methanol-choline oxidoreductase N-terminal" evidence="7">
    <location>
        <begin position="113"/>
        <end position="136"/>
    </location>
</feature>
<dbReference type="InterPro" id="IPR000172">
    <property type="entry name" value="GMC_OxRdtase_N"/>
</dbReference>
<feature type="signal peptide" evidence="6">
    <location>
        <begin position="1"/>
        <end position="20"/>
    </location>
</feature>
<reference evidence="9" key="1">
    <citation type="submission" date="2014-09" db="EMBL/GenBank/DDBJ databases">
        <title>Genome sequence of the luminous mushroom Mycena chlorophos for searching fungal bioluminescence genes.</title>
        <authorList>
            <person name="Tanaka Y."/>
            <person name="Kasuga D."/>
            <person name="Oba Y."/>
            <person name="Hase S."/>
            <person name="Sato K."/>
            <person name="Oba Y."/>
            <person name="Sakakibara Y."/>
        </authorList>
    </citation>
    <scope>NUCLEOTIDE SEQUENCE</scope>
</reference>
<dbReference type="Pfam" id="PF05199">
    <property type="entry name" value="GMC_oxred_C"/>
    <property type="match status" value="1"/>
</dbReference>
<dbReference type="Proteomes" id="UP000815677">
    <property type="component" value="Unassembled WGS sequence"/>
</dbReference>
<dbReference type="Gene3D" id="3.50.50.60">
    <property type="entry name" value="FAD/NAD(P)-binding domain"/>
    <property type="match status" value="1"/>
</dbReference>
<dbReference type="InterPro" id="IPR007867">
    <property type="entry name" value="GMC_OxRtase_C"/>
</dbReference>
<evidence type="ECO:0000256" key="5">
    <source>
        <dbReference type="RuleBase" id="RU003968"/>
    </source>
</evidence>
<evidence type="ECO:0000259" key="8">
    <source>
        <dbReference type="PROSITE" id="PS00624"/>
    </source>
</evidence>
<evidence type="ECO:0000313" key="9">
    <source>
        <dbReference type="EMBL" id="GAT42728.1"/>
    </source>
</evidence>
<feature type="domain" description="Glucose-methanol-choline oxidoreductase N-terminal" evidence="8">
    <location>
        <begin position="301"/>
        <end position="315"/>
    </location>
</feature>
<accession>A0ABQ0KV05</accession>
<gene>
    <name evidence="9" type="ORF">MCHLO_00431</name>
</gene>
<dbReference type="SUPFAM" id="SSF51905">
    <property type="entry name" value="FAD/NAD(P)-binding domain"/>
    <property type="match status" value="1"/>
</dbReference>
<dbReference type="InterPro" id="IPR036188">
    <property type="entry name" value="FAD/NAD-bd_sf"/>
</dbReference>
<dbReference type="Gene3D" id="3.30.560.10">
    <property type="entry name" value="Glucose Oxidase, domain 3"/>
    <property type="match status" value="1"/>
</dbReference>
<evidence type="ECO:0000256" key="6">
    <source>
        <dbReference type="SAM" id="SignalP"/>
    </source>
</evidence>
<dbReference type="PANTHER" id="PTHR11552:SF147">
    <property type="entry name" value="CHOLINE DEHYDROGENASE, MITOCHONDRIAL"/>
    <property type="match status" value="1"/>
</dbReference>
<comment type="cofactor">
    <cofactor evidence="1">
        <name>FAD</name>
        <dbReference type="ChEBI" id="CHEBI:57692"/>
    </cofactor>
</comment>
<dbReference type="InterPro" id="IPR012132">
    <property type="entry name" value="GMC_OxRdtase"/>
</dbReference>
<evidence type="ECO:0000256" key="4">
    <source>
        <dbReference type="ARBA" id="ARBA00022827"/>
    </source>
</evidence>
<evidence type="ECO:0000259" key="7">
    <source>
        <dbReference type="PROSITE" id="PS00623"/>
    </source>
</evidence>
<keyword evidence="4 5" id="KW-0274">FAD</keyword>
<keyword evidence="6" id="KW-0732">Signal</keyword>
<evidence type="ECO:0000313" key="10">
    <source>
        <dbReference type="Proteomes" id="UP000815677"/>
    </source>
</evidence>
<dbReference type="PIRSF" id="PIRSF000137">
    <property type="entry name" value="Alcohol_oxidase"/>
    <property type="match status" value="1"/>
</dbReference>
<name>A0ABQ0KV05_MYCCL</name>
<keyword evidence="10" id="KW-1185">Reference proteome</keyword>
<evidence type="ECO:0000256" key="3">
    <source>
        <dbReference type="ARBA" id="ARBA00022630"/>
    </source>
</evidence>
<dbReference type="PROSITE" id="PS00624">
    <property type="entry name" value="GMC_OXRED_2"/>
    <property type="match status" value="1"/>
</dbReference>